<gene>
    <name evidence="1" type="ORF">AAJ76_396000978</name>
</gene>
<dbReference type="Proteomes" id="UP000034350">
    <property type="component" value="Unassembled WGS sequence"/>
</dbReference>
<dbReference type="EMBL" id="JPQZ01000396">
    <property type="protein sequence ID" value="KKO73602.1"/>
    <property type="molecule type" value="Genomic_DNA"/>
</dbReference>
<accession>A0A0F9YL87</accession>
<proteinExistence type="predicted"/>
<dbReference type="RefSeq" id="XP_024329344.1">
    <property type="nucleotide sequence ID" value="XM_024475452.1"/>
</dbReference>
<name>A0A0F9YL87_9MICR</name>
<protein>
    <submittedName>
        <fullName evidence="1">Uncharacterized protein</fullName>
    </submittedName>
</protein>
<dbReference type="VEuPathDB" id="MicrosporidiaDB:AAJ76_396000978"/>
<comment type="caution">
    <text evidence="1">The sequence shown here is derived from an EMBL/GenBank/DDBJ whole genome shotgun (WGS) entry which is preliminary data.</text>
</comment>
<keyword evidence="2" id="KW-1185">Reference proteome</keyword>
<evidence type="ECO:0000313" key="1">
    <source>
        <dbReference type="EMBL" id="KKO73602.1"/>
    </source>
</evidence>
<reference evidence="1 2" key="1">
    <citation type="journal article" date="2015" name="Environ. Microbiol.">
        <title>Genome analyses suggest the presence of polyploidy and recent human-driven expansions in eight global populations of the honeybee pathogen Nosema ceranae.</title>
        <authorList>
            <person name="Pelin A."/>
            <person name="Selman M."/>
            <person name="Aris-Brosou S."/>
            <person name="Farinelli L."/>
            <person name="Corradi N."/>
        </authorList>
    </citation>
    <scope>NUCLEOTIDE SEQUENCE [LARGE SCALE GENOMIC DNA]</scope>
    <source>
        <strain evidence="1 2">PA08 1199</strain>
    </source>
</reference>
<organism evidence="1 2">
    <name type="scientific">Vairimorpha ceranae</name>
    <dbReference type="NCBI Taxonomy" id="40302"/>
    <lineage>
        <taxon>Eukaryota</taxon>
        <taxon>Fungi</taxon>
        <taxon>Fungi incertae sedis</taxon>
        <taxon>Microsporidia</taxon>
        <taxon>Nosematidae</taxon>
        <taxon>Vairimorpha</taxon>
    </lineage>
</organism>
<sequence length="42" mass="5167">MDTTKKQDEKFEKNLNIFEDEVHKKLSGFFYPLFRDIQLNMK</sequence>
<dbReference type="GeneID" id="36320395"/>
<evidence type="ECO:0000313" key="2">
    <source>
        <dbReference type="Proteomes" id="UP000034350"/>
    </source>
</evidence>
<dbReference type="AlphaFoldDB" id="A0A0F9YL87"/>